<dbReference type="GO" id="GO:0005829">
    <property type="term" value="C:cytosol"/>
    <property type="evidence" value="ECO:0007669"/>
    <property type="project" value="TreeGrafter"/>
</dbReference>
<evidence type="ECO:0000256" key="3">
    <source>
        <dbReference type="ARBA" id="ARBA00023163"/>
    </source>
</evidence>
<dbReference type="InterPro" id="IPR001387">
    <property type="entry name" value="Cro/C1-type_HTH"/>
</dbReference>
<dbReference type="Gene3D" id="2.60.120.10">
    <property type="entry name" value="Jelly Rolls"/>
    <property type="match status" value="1"/>
</dbReference>
<dbReference type="PROSITE" id="PS50943">
    <property type="entry name" value="HTH_CROC1"/>
    <property type="match status" value="1"/>
</dbReference>
<dbReference type="PANTHER" id="PTHR46797:SF23">
    <property type="entry name" value="HTH-TYPE TRANSCRIPTIONAL REGULATOR SUTR"/>
    <property type="match status" value="1"/>
</dbReference>
<dbReference type="OrthoDB" id="189170at2"/>
<keyword evidence="6" id="KW-1185">Reference proteome</keyword>
<keyword evidence="3" id="KW-0804">Transcription</keyword>
<dbReference type="EMBL" id="APJX01000001">
    <property type="protein sequence ID" value="EMS81336.1"/>
    <property type="molecule type" value="Genomic_DNA"/>
</dbReference>
<dbReference type="CDD" id="cd00093">
    <property type="entry name" value="HTH_XRE"/>
    <property type="match status" value="1"/>
</dbReference>
<organism evidence="5 6">
    <name type="scientific">Desulfotignum phosphitoxidans DSM 13687</name>
    <dbReference type="NCBI Taxonomy" id="1286635"/>
    <lineage>
        <taxon>Bacteria</taxon>
        <taxon>Pseudomonadati</taxon>
        <taxon>Thermodesulfobacteriota</taxon>
        <taxon>Desulfobacteria</taxon>
        <taxon>Desulfobacterales</taxon>
        <taxon>Desulfobacteraceae</taxon>
        <taxon>Desulfotignum</taxon>
    </lineage>
</organism>
<dbReference type="InterPro" id="IPR050807">
    <property type="entry name" value="TransReg_Diox_bact_type"/>
</dbReference>
<evidence type="ECO:0000256" key="2">
    <source>
        <dbReference type="ARBA" id="ARBA00023125"/>
    </source>
</evidence>
<dbReference type="SUPFAM" id="SSF51182">
    <property type="entry name" value="RmlC-like cupins"/>
    <property type="match status" value="1"/>
</dbReference>
<dbReference type="PANTHER" id="PTHR46797">
    <property type="entry name" value="HTH-TYPE TRANSCRIPTIONAL REGULATOR"/>
    <property type="match status" value="1"/>
</dbReference>
<dbReference type="Proteomes" id="UP000014216">
    <property type="component" value="Unassembled WGS sequence"/>
</dbReference>
<dbReference type="InterPro" id="IPR010982">
    <property type="entry name" value="Lambda_DNA-bd_dom_sf"/>
</dbReference>
<dbReference type="AlphaFoldDB" id="S0G801"/>
<dbReference type="SUPFAM" id="SSF47413">
    <property type="entry name" value="lambda repressor-like DNA-binding domains"/>
    <property type="match status" value="1"/>
</dbReference>
<comment type="caution">
    <text evidence="5">The sequence shown here is derived from an EMBL/GenBank/DDBJ whole genome shotgun (WGS) entry which is preliminary data.</text>
</comment>
<dbReference type="SMART" id="SM00530">
    <property type="entry name" value="HTH_XRE"/>
    <property type="match status" value="1"/>
</dbReference>
<keyword evidence="1" id="KW-0805">Transcription regulation</keyword>
<evidence type="ECO:0000259" key="4">
    <source>
        <dbReference type="PROSITE" id="PS50943"/>
    </source>
</evidence>
<name>S0G801_9BACT</name>
<protein>
    <submittedName>
        <fullName evidence="5">HTH/cupin2 domain-containing protein</fullName>
    </submittedName>
</protein>
<proteinExistence type="predicted"/>
<dbReference type="InterPro" id="IPR013096">
    <property type="entry name" value="Cupin_2"/>
</dbReference>
<reference evidence="5 6" key="1">
    <citation type="journal article" date="2013" name="Genome Announc.">
        <title>Draft Genome Sequence of Desulfotignum phosphitoxidans DSM 13687 Strain FiPS-3.</title>
        <authorList>
            <person name="Poehlein A."/>
            <person name="Daniel R."/>
            <person name="Simeonova D.D."/>
        </authorList>
    </citation>
    <scope>NUCLEOTIDE SEQUENCE [LARGE SCALE GENOMIC DNA]</scope>
    <source>
        <strain evidence="5 6">DSM 13687</strain>
    </source>
</reference>
<accession>S0G801</accession>
<keyword evidence="2" id="KW-0238">DNA-binding</keyword>
<dbReference type="GO" id="GO:0003700">
    <property type="term" value="F:DNA-binding transcription factor activity"/>
    <property type="evidence" value="ECO:0007669"/>
    <property type="project" value="TreeGrafter"/>
</dbReference>
<dbReference type="Pfam" id="PF01381">
    <property type="entry name" value="HTH_3"/>
    <property type="match status" value="1"/>
</dbReference>
<dbReference type="RefSeq" id="WP_006964051.1">
    <property type="nucleotide sequence ID" value="NZ_APJX01000001.1"/>
</dbReference>
<evidence type="ECO:0000256" key="1">
    <source>
        <dbReference type="ARBA" id="ARBA00023015"/>
    </source>
</evidence>
<evidence type="ECO:0000313" key="5">
    <source>
        <dbReference type="EMBL" id="EMS81336.1"/>
    </source>
</evidence>
<dbReference type="Pfam" id="PF07883">
    <property type="entry name" value="Cupin_2"/>
    <property type="match status" value="1"/>
</dbReference>
<dbReference type="InterPro" id="IPR014710">
    <property type="entry name" value="RmlC-like_jellyroll"/>
</dbReference>
<gene>
    <name evidence="5" type="ORF">Dpo_1c04770</name>
</gene>
<feature type="domain" description="HTH cro/C1-type" evidence="4">
    <location>
        <begin position="12"/>
        <end position="66"/>
    </location>
</feature>
<evidence type="ECO:0000313" key="6">
    <source>
        <dbReference type="Proteomes" id="UP000014216"/>
    </source>
</evidence>
<dbReference type="CDD" id="cd02209">
    <property type="entry name" value="cupin_XRE_C"/>
    <property type="match status" value="1"/>
</dbReference>
<dbReference type="GO" id="GO:0003677">
    <property type="term" value="F:DNA binding"/>
    <property type="evidence" value="ECO:0007669"/>
    <property type="project" value="UniProtKB-KW"/>
</dbReference>
<dbReference type="Gene3D" id="1.10.260.40">
    <property type="entry name" value="lambda repressor-like DNA-binding domains"/>
    <property type="match status" value="1"/>
</dbReference>
<sequence>MKQKQNFDFSFVKNLRMKRGMTAETLAHEAGVTRATIAKLESGKGNPTIETLSALGKVFQMGASQLVEMAETGKSETGQKATYNKDGFHGIRMNFSGFELFHLEAPRGSRAVSVPDLHDNTAEICMVISGRVKITVLEDTRILKPGEAIRFKAIHDHELEALEDTTLLLIHHLLI</sequence>
<dbReference type="InterPro" id="IPR011051">
    <property type="entry name" value="RmlC_Cupin_sf"/>
</dbReference>